<dbReference type="SUPFAM" id="SSF54427">
    <property type="entry name" value="NTF2-like"/>
    <property type="match status" value="1"/>
</dbReference>
<keyword evidence="1" id="KW-0732">Signal</keyword>
<accession>A0A1Y1IHU2</accession>
<protein>
    <submittedName>
        <fullName evidence="2">Uncharacterized protein</fullName>
    </submittedName>
</protein>
<evidence type="ECO:0000256" key="1">
    <source>
        <dbReference type="SAM" id="SignalP"/>
    </source>
</evidence>
<keyword evidence="3" id="KW-1185">Reference proteome</keyword>
<feature type="chain" id="PRO_5012214619" evidence="1">
    <location>
        <begin position="27"/>
        <end position="260"/>
    </location>
</feature>
<reference evidence="2 3" key="1">
    <citation type="journal article" date="2014" name="Nat. Commun.">
        <title>Klebsormidium flaccidum genome reveals primary factors for plant terrestrial adaptation.</title>
        <authorList>
            <person name="Hori K."/>
            <person name="Maruyama F."/>
            <person name="Fujisawa T."/>
            <person name="Togashi T."/>
            <person name="Yamamoto N."/>
            <person name="Seo M."/>
            <person name="Sato S."/>
            <person name="Yamada T."/>
            <person name="Mori H."/>
            <person name="Tajima N."/>
            <person name="Moriyama T."/>
            <person name="Ikeuchi M."/>
            <person name="Watanabe M."/>
            <person name="Wada H."/>
            <person name="Kobayashi K."/>
            <person name="Saito M."/>
            <person name="Masuda T."/>
            <person name="Sasaki-Sekimoto Y."/>
            <person name="Mashiguchi K."/>
            <person name="Awai K."/>
            <person name="Shimojima M."/>
            <person name="Masuda S."/>
            <person name="Iwai M."/>
            <person name="Nobusawa T."/>
            <person name="Narise T."/>
            <person name="Kondo S."/>
            <person name="Saito H."/>
            <person name="Sato R."/>
            <person name="Murakawa M."/>
            <person name="Ihara Y."/>
            <person name="Oshima-Yamada Y."/>
            <person name="Ohtaka K."/>
            <person name="Satoh M."/>
            <person name="Sonobe K."/>
            <person name="Ishii M."/>
            <person name="Ohtani R."/>
            <person name="Kanamori-Sato M."/>
            <person name="Honoki R."/>
            <person name="Miyazaki D."/>
            <person name="Mochizuki H."/>
            <person name="Umetsu J."/>
            <person name="Higashi K."/>
            <person name="Shibata D."/>
            <person name="Kamiya Y."/>
            <person name="Sato N."/>
            <person name="Nakamura Y."/>
            <person name="Tabata S."/>
            <person name="Ida S."/>
            <person name="Kurokawa K."/>
            <person name="Ohta H."/>
        </authorList>
    </citation>
    <scope>NUCLEOTIDE SEQUENCE [LARGE SCALE GENOMIC DNA]</scope>
    <source>
        <strain evidence="2 3">NIES-2285</strain>
    </source>
</reference>
<evidence type="ECO:0000313" key="2">
    <source>
        <dbReference type="EMBL" id="GAQ89652.1"/>
    </source>
</evidence>
<gene>
    <name evidence="2" type="ORF">KFL_005470040</name>
</gene>
<organism evidence="2 3">
    <name type="scientific">Klebsormidium nitens</name>
    <name type="common">Green alga</name>
    <name type="synonym">Ulothrix nitens</name>
    <dbReference type="NCBI Taxonomy" id="105231"/>
    <lineage>
        <taxon>Eukaryota</taxon>
        <taxon>Viridiplantae</taxon>
        <taxon>Streptophyta</taxon>
        <taxon>Klebsormidiophyceae</taxon>
        <taxon>Klebsormidiales</taxon>
        <taxon>Klebsormidiaceae</taxon>
        <taxon>Klebsormidium</taxon>
    </lineage>
</organism>
<feature type="signal peptide" evidence="1">
    <location>
        <begin position="1"/>
        <end position="26"/>
    </location>
</feature>
<name>A0A1Y1IHU2_KLENI</name>
<dbReference type="AlphaFoldDB" id="A0A1Y1IHU2"/>
<dbReference type="EMBL" id="DF237496">
    <property type="protein sequence ID" value="GAQ89652.1"/>
    <property type="molecule type" value="Genomic_DNA"/>
</dbReference>
<sequence>MKPAPAQPLAFALLVALALLGAPAFAARTLHQAPTTPKPALVFETASPSTRPGVQILGGLIGGPWEDPRIPHHDYHTCPVDTGFLPWGTLPDGTGQCGKTYPVAEINGDVLSGDESGEPITEVFTLRTDTNGAQNGADLSNCFGLMEGFLTTIAGGQTSSATSYLKSDVTLTNDYAGQTITGPQAVAEWFASHFGNRPSPSVKVYDFSWEEHQPDYIHWGLGMTVRAETDTQVIKFATHWDIRTLPKVLDKVFAVRVVDK</sequence>
<evidence type="ECO:0000313" key="3">
    <source>
        <dbReference type="Proteomes" id="UP000054558"/>
    </source>
</evidence>
<dbReference type="Proteomes" id="UP000054558">
    <property type="component" value="Unassembled WGS sequence"/>
</dbReference>
<dbReference type="InterPro" id="IPR032710">
    <property type="entry name" value="NTF2-like_dom_sf"/>
</dbReference>
<proteinExistence type="predicted"/>